<comment type="similarity">
    <text evidence="2">Belongs to the mitochondrion-specific ribosomal protein mL53 family.</text>
</comment>
<dbReference type="PANTHER" id="PTHR33618:SF1">
    <property type="entry name" value="LARGE RIBOSOMAL SUBUNIT PROTEIN ML53"/>
    <property type="match status" value="1"/>
</dbReference>
<evidence type="ECO:0000256" key="4">
    <source>
        <dbReference type="ARBA" id="ARBA00022980"/>
    </source>
</evidence>
<evidence type="ECO:0000256" key="2">
    <source>
        <dbReference type="ARBA" id="ARBA00005557"/>
    </source>
</evidence>
<keyword evidence="4 10" id="KW-0689">Ribosomal protein</keyword>
<evidence type="ECO:0000256" key="1">
    <source>
        <dbReference type="ARBA" id="ARBA00004173"/>
    </source>
</evidence>
<feature type="non-terminal residue" evidence="10">
    <location>
        <position position="1"/>
    </location>
</feature>
<accession>A0A131XPL5</accession>
<dbReference type="InterPro" id="IPR052473">
    <property type="entry name" value="mtLSU_mL53"/>
</dbReference>
<feature type="region of interest" description="Disordered" evidence="9">
    <location>
        <begin position="104"/>
        <end position="123"/>
    </location>
</feature>
<sequence>TTVRALWQAIGQASKSLHLEPFKRVTVKIDPFHGNATSVRDFLFHVSTSRVRLTNPECTLKTEVLCDRSEPTIEILFVDGGRAVVRCGHLSCLEVLQTVAQLASSHGQGRPADTPGGAVPARI</sequence>
<dbReference type="GO" id="GO:0005762">
    <property type="term" value="C:mitochondrial large ribosomal subunit"/>
    <property type="evidence" value="ECO:0007669"/>
    <property type="project" value="TreeGrafter"/>
</dbReference>
<keyword evidence="5" id="KW-0496">Mitochondrion</keyword>
<evidence type="ECO:0000313" key="10">
    <source>
        <dbReference type="EMBL" id="JAP67616.1"/>
    </source>
</evidence>
<dbReference type="Pfam" id="PF10780">
    <property type="entry name" value="MRP_L53"/>
    <property type="match status" value="1"/>
</dbReference>
<keyword evidence="6" id="KW-0687">Ribonucleoprotein</keyword>
<organism evidence="10">
    <name type="scientific">Hyalomma excavatum</name>
    <dbReference type="NCBI Taxonomy" id="257692"/>
    <lineage>
        <taxon>Eukaryota</taxon>
        <taxon>Metazoa</taxon>
        <taxon>Ecdysozoa</taxon>
        <taxon>Arthropoda</taxon>
        <taxon>Chelicerata</taxon>
        <taxon>Arachnida</taxon>
        <taxon>Acari</taxon>
        <taxon>Parasitiformes</taxon>
        <taxon>Ixodida</taxon>
        <taxon>Ixodoidea</taxon>
        <taxon>Ixodidae</taxon>
        <taxon>Hyalomminae</taxon>
        <taxon>Hyalomma</taxon>
    </lineage>
</organism>
<evidence type="ECO:0000256" key="6">
    <source>
        <dbReference type="ARBA" id="ARBA00023274"/>
    </source>
</evidence>
<keyword evidence="3" id="KW-0809">Transit peptide</keyword>
<evidence type="ECO:0000256" key="3">
    <source>
        <dbReference type="ARBA" id="ARBA00022946"/>
    </source>
</evidence>
<dbReference type="EMBL" id="GEFH01000965">
    <property type="protein sequence ID" value="JAP67616.1"/>
    <property type="molecule type" value="mRNA"/>
</dbReference>
<dbReference type="InterPro" id="IPR036249">
    <property type="entry name" value="Thioredoxin-like_sf"/>
</dbReference>
<dbReference type="InterPro" id="IPR019716">
    <property type="entry name" value="Ribosomal_mL53"/>
</dbReference>
<evidence type="ECO:0000256" key="5">
    <source>
        <dbReference type="ARBA" id="ARBA00023128"/>
    </source>
</evidence>
<comment type="subcellular location">
    <subcellularLocation>
        <location evidence="1">Mitochondrion</location>
    </subcellularLocation>
</comment>
<dbReference type="SUPFAM" id="SSF52833">
    <property type="entry name" value="Thioredoxin-like"/>
    <property type="match status" value="1"/>
</dbReference>
<evidence type="ECO:0000256" key="8">
    <source>
        <dbReference type="ARBA" id="ARBA00042721"/>
    </source>
</evidence>
<evidence type="ECO:0000256" key="9">
    <source>
        <dbReference type="SAM" id="MobiDB-lite"/>
    </source>
</evidence>
<protein>
    <recommendedName>
        <fullName evidence="7">Large ribosomal subunit protein mL53</fullName>
    </recommendedName>
    <alternativeName>
        <fullName evidence="8">39S ribosomal protein L53, mitochondrial</fullName>
    </alternativeName>
</protein>
<dbReference type="Gene3D" id="3.40.30.10">
    <property type="entry name" value="Glutaredoxin"/>
    <property type="match status" value="1"/>
</dbReference>
<evidence type="ECO:0000256" key="7">
    <source>
        <dbReference type="ARBA" id="ARBA00035180"/>
    </source>
</evidence>
<dbReference type="PANTHER" id="PTHR33618">
    <property type="entry name" value="39S RIBOSOMAL PROTEIN L53, MITOCHONDRIAL"/>
    <property type="match status" value="1"/>
</dbReference>
<name>A0A131XPL5_9ACAR</name>
<reference evidence="10" key="1">
    <citation type="journal article" date="2017" name="Ticks Tick Borne Dis.">
        <title>An insight into the sialome of Hyalomma excavatum.</title>
        <authorList>
            <person name="Ribeiro J.M."/>
            <person name="Slovak M."/>
            <person name="Francischetti I.M."/>
        </authorList>
    </citation>
    <scope>NUCLEOTIDE SEQUENCE</scope>
    <source>
        <strain evidence="10">Samish</strain>
        <tissue evidence="10">Salivary glands</tissue>
    </source>
</reference>
<dbReference type="AlphaFoldDB" id="A0A131XPL5"/>
<proteinExistence type="evidence at transcript level"/>